<name>A0A060T388_BLAAD</name>
<dbReference type="GO" id="GO:0000145">
    <property type="term" value="C:exocyst"/>
    <property type="evidence" value="ECO:0007669"/>
    <property type="project" value="UniProtKB-UniRule"/>
</dbReference>
<keyword evidence="2 4" id="KW-0813">Transport</keyword>
<organism evidence="7">
    <name type="scientific">Blastobotrys adeninivorans</name>
    <name type="common">Yeast</name>
    <name type="synonym">Arxula adeninivorans</name>
    <dbReference type="NCBI Taxonomy" id="409370"/>
    <lineage>
        <taxon>Eukaryota</taxon>
        <taxon>Fungi</taxon>
        <taxon>Dikarya</taxon>
        <taxon>Ascomycota</taxon>
        <taxon>Saccharomycotina</taxon>
        <taxon>Dipodascomycetes</taxon>
        <taxon>Dipodascales</taxon>
        <taxon>Trichomonascaceae</taxon>
        <taxon>Blastobotrys</taxon>
    </lineage>
</organism>
<comment type="similarity">
    <text evidence="1 4">Belongs to the SEC5 family.</text>
</comment>
<proteinExistence type="inferred from homology"/>
<keyword evidence="3 4" id="KW-0268">Exocytosis</keyword>
<comment type="function">
    <text evidence="4">Component of the exocyst complex involved in the docking of exocytic vesicles with fusion sites on the plasma membrane.</text>
</comment>
<dbReference type="EMBL" id="HG937693">
    <property type="protein sequence ID" value="CDP35234.1"/>
    <property type="molecule type" value="Genomic_DNA"/>
</dbReference>
<evidence type="ECO:0000256" key="1">
    <source>
        <dbReference type="ARBA" id="ARBA00010578"/>
    </source>
</evidence>
<dbReference type="PANTHER" id="PTHR13043:SF1">
    <property type="entry name" value="EXOCYST COMPLEX COMPONENT 2"/>
    <property type="match status" value="1"/>
</dbReference>
<evidence type="ECO:0000313" key="7">
    <source>
        <dbReference type="EMBL" id="CDP35234.1"/>
    </source>
</evidence>
<evidence type="ECO:0000256" key="3">
    <source>
        <dbReference type="ARBA" id="ARBA00022483"/>
    </source>
</evidence>
<feature type="compositionally biased region" description="Polar residues" evidence="5">
    <location>
        <begin position="464"/>
        <end position="475"/>
    </location>
</feature>
<evidence type="ECO:0000259" key="6">
    <source>
        <dbReference type="Pfam" id="PF15469"/>
    </source>
</evidence>
<feature type="region of interest" description="Disordered" evidence="5">
    <location>
        <begin position="464"/>
        <end position="489"/>
    </location>
</feature>
<dbReference type="PhylomeDB" id="A0A060T388"/>
<keyword evidence="4" id="KW-0653">Protein transport</keyword>
<reference evidence="7" key="2">
    <citation type="submission" date="2014-06" db="EMBL/GenBank/DDBJ databases">
        <title>The complete genome of Blastobotrys (Arxula) adeninivorans LS3 - a yeast of biotechnological interest.</title>
        <authorList>
            <person name="Kunze G."/>
            <person name="Gaillardin C."/>
            <person name="Czernicka M."/>
            <person name="Durrens P."/>
            <person name="Martin T."/>
            <person name="Boer E."/>
            <person name="Gabaldon T."/>
            <person name="Cruz J."/>
            <person name="Talla E."/>
            <person name="Marck C."/>
            <person name="Goffeau A."/>
            <person name="Barbe V."/>
            <person name="Baret P."/>
            <person name="Baronian K."/>
            <person name="Beier S."/>
            <person name="Bleykasten C."/>
            <person name="Bode R."/>
            <person name="Casaregola S."/>
            <person name="Despons L."/>
            <person name="Fairhead C."/>
            <person name="Giersberg M."/>
            <person name="Gierski P."/>
            <person name="Hahnel U."/>
            <person name="Hartmann A."/>
            <person name="Jankowska D."/>
            <person name="Jubin C."/>
            <person name="Jung P."/>
            <person name="Lafontaine I."/>
            <person name="Leh-Louis V."/>
            <person name="Lemaire M."/>
            <person name="Marcet-Houben M."/>
            <person name="Mascher M."/>
            <person name="Morel G."/>
            <person name="Richard G.-F."/>
            <person name="Riechen J."/>
            <person name="Sacerdot C."/>
            <person name="Sarkar A."/>
            <person name="Savel G."/>
            <person name="Schacherer J."/>
            <person name="Sherman D."/>
            <person name="Straub M.-L."/>
            <person name="Stein N."/>
            <person name="Thierry A."/>
            <person name="Trautwein-Schult A."/>
            <person name="Westhof E."/>
            <person name="Worch S."/>
            <person name="Dujon B."/>
            <person name="Souciet J.-L."/>
            <person name="Wincker P."/>
            <person name="Scholz U."/>
            <person name="Neuveglise N."/>
        </authorList>
    </citation>
    <scope>NUCLEOTIDE SEQUENCE</scope>
    <source>
        <strain evidence="7">LS3</strain>
    </source>
</reference>
<feature type="compositionally biased region" description="Basic and acidic residues" evidence="5">
    <location>
        <begin position="477"/>
        <end position="487"/>
    </location>
</feature>
<dbReference type="InterPro" id="IPR029175">
    <property type="entry name" value="EXOC2/Sec5"/>
</dbReference>
<evidence type="ECO:0000256" key="5">
    <source>
        <dbReference type="SAM" id="MobiDB-lite"/>
    </source>
</evidence>
<dbReference type="GO" id="GO:0006887">
    <property type="term" value="P:exocytosis"/>
    <property type="evidence" value="ECO:0007669"/>
    <property type="project" value="UniProtKB-KW"/>
</dbReference>
<sequence length="892" mass="100414">MVDISQVYNITDDATEWNEQDVTRLNLDAKNDASDQSGALSKYALLRQLVSPGHGEVQTTEDEADPLGSTDSVVAVLRARGIDASSSVDRSKYLVSSIEFEPRQFLRDVHSEATYDNLTNSLDYLESSITQQSEALRTLVERDYDRFVKSKTALDSVLEQIKSTGFSADHEWGLQTTKNLIDDSNAKATVIMKPVIDNQAREERLKAALELIKANKYLFNLPSTILKHVKNNDHDSLVRDYRRGKDMRSNEIISADTPEIVIHNKKITDRIWGEVEVIVDEYKRDTWKVLSTTSAEQNYMQVIAKLLELGVEDNPILEWIECQIRYFDDLFTDQFEKLKLTARIMSTNLAGLPSATNSLFILPHNDGDNDEITLSDAPDIVEMWIALRLLLGDISNGIERCCLFWECCAGFLSGEKQRGLPTGYQGESEVHLSFSDTQIEEIKKSGREMVERFADAIRDFFSAPSPTQGSFSGSSAREGHSEKDKQGQDSFLFLPPNTNALSAVHYLSEVLNTLVSSFSTLSKASMSARSSESLTNVLALVRDRCVQAVCKSWANDSEKFALLEDWVTDSTGSQTHLPEHYEKYLMQLLKGVKSVLMFSSHEDSRDRLVVPKPSSRLMKVVSSTLQDSAIFLLDSLMGLLTTLGDPSRASYVEKSLPSTASDELTPQEKNNESKILLLLSNLSLLRNKIMPRVYHSYEKTLGLRTHEANMALRDKMDEMDTTLFDVYTRKKRTVLSSVIRHGILERGFDWNTSSSPKAISNYVYDSLLMLVVVHARVSDVSPVLVERVIGVLYEHILKTILSRLREVETFSDQGMLQAAADVEFLRTVMSNFKTPEAQNTTQLIYKTLRSSTTKLTSWDSKQGPKAFVRDVVNAATEKSRVSMMAFAIYDYQ</sequence>
<evidence type="ECO:0000256" key="2">
    <source>
        <dbReference type="ARBA" id="ARBA00022448"/>
    </source>
</evidence>
<dbReference type="GO" id="GO:0006893">
    <property type="term" value="P:Golgi to plasma membrane transport"/>
    <property type="evidence" value="ECO:0007669"/>
    <property type="project" value="UniProtKB-UniRule"/>
</dbReference>
<protein>
    <recommendedName>
        <fullName evidence="4">Exocyst complex component SEC5</fullName>
    </recommendedName>
</protein>
<dbReference type="InterPro" id="IPR039481">
    <property type="entry name" value="EXOC2/Sec5_N_dom"/>
</dbReference>
<gene>
    <name evidence="7" type="ORF">GNLVRS02_ARAD1C30646g</name>
</gene>
<dbReference type="AlphaFoldDB" id="A0A060T388"/>
<accession>A0A060T388</accession>
<dbReference type="PANTHER" id="PTHR13043">
    <property type="entry name" value="EXOCYST COMPLEX COMPONENT SEC5"/>
    <property type="match status" value="1"/>
</dbReference>
<reference evidence="7" key="1">
    <citation type="submission" date="2014-02" db="EMBL/GenBank/DDBJ databases">
        <authorList>
            <person name="Genoscope - CEA"/>
        </authorList>
    </citation>
    <scope>NUCLEOTIDE SEQUENCE</scope>
    <source>
        <strain evidence="7">LS3</strain>
    </source>
</reference>
<dbReference type="GO" id="GO:0015031">
    <property type="term" value="P:protein transport"/>
    <property type="evidence" value="ECO:0007669"/>
    <property type="project" value="UniProtKB-KW"/>
</dbReference>
<evidence type="ECO:0000256" key="4">
    <source>
        <dbReference type="RuleBase" id="RU365069"/>
    </source>
</evidence>
<comment type="subunit">
    <text evidence="4">Component of the exocyst complex.</text>
</comment>
<feature type="domain" description="Exocyst complex component EXOC2/Sec5 N-terminal" evidence="6">
    <location>
        <begin position="65"/>
        <end position="886"/>
    </location>
</feature>
<dbReference type="Pfam" id="PF15469">
    <property type="entry name" value="Sec5"/>
    <property type="match status" value="1"/>
</dbReference>